<dbReference type="InterPro" id="IPR026444">
    <property type="entry name" value="Secre_tail"/>
</dbReference>
<name>A0A0S7YA08_UNCT6</name>
<dbReference type="Pfam" id="PF18962">
    <property type="entry name" value="Por_Secre_tail"/>
    <property type="match status" value="1"/>
</dbReference>
<comment type="caution">
    <text evidence="2">The sequence shown here is derived from an EMBL/GenBank/DDBJ whole genome shotgun (WGS) entry which is preliminary data.</text>
</comment>
<reference evidence="2 3" key="1">
    <citation type="journal article" date="2015" name="Microbiome">
        <title>Genomic resolution of linkages in carbon, nitrogen, and sulfur cycling among widespread estuary sediment bacteria.</title>
        <authorList>
            <person name="Baker B.J."/>
            <person name="Lazar C.S."/>
            <person name="Teske A.P."/>
            <person name="Dick G.J."/>
        </authorList>
    </citation>
    <scope>NUCLEOTIDE SEQUENCE [LARGE SCALE GENOMIC DNA]</scope>
    <source>
        <strain evidence="2">DG_78</strain>
    </source>
</reference>
<dbReference type="Gene3D" id="2.60.40.4070">
    <property type="match status" value="1"/>
</dbReference>
<organism evidence="2 3">
    <name type="scientific">candidate division TA06 bacterium DG_78</name>
    <dbReference type="NCBI Taxonomy" id="1703772"/>
    <lineage>
        <taxon>Bacteria</taxon>
        <taxon>Bacteria division TA06</taxon>
    </lineage>
</organism>
<evidence type="ECO:0000313" key="2">
    <source>
        <dbReference type="EMBL" id="KPJ71444.1"/>
    </source>
</evidence>
<sequence>MDEKDTGVLVIGDEIPNSVVYEATPALSARAVNRWTPNATTLLGVISNWMTGQEEWLWATVTAGAGTDSIHVEYTWNGDALVYGENYINAVALESQAGITNNLGFGTPCAGNMMTAPIYYLDGVGPAIAWWDSLPDDTTSVPEDSLFGPYPIQASISDFNGVSRVVLYWNDDSVAMDNVNADTFMAEIPEQVVLLGDSVIIDYAISAWDDSYDMNISQTSTRTFYIYHYDPGIEEEQNKPGIPLVYALGNAYPNPSKNHALFRYQLPKTSNVRFDIFDITGRVVKRYDFVGQEPGYYELRWDEQKAAGVYFYRLTAGEYEATKKIVITK</sequence>
<evidence type="ECO:0000259" key="1">
    <source>
        <dbReference type="Pfam" id="PF18962"/>
    </source>
</evidence>
<feature type="domain" description="Secretion system C-terminal sorting" evidence="1">
    <location>
        <begin position="252"/>
        <end position="327"/>
    </location>
</feature>
<dbReference type="NCBIfam" id="TIGR04183">
    <property type="entry name" value="Por_Secre_tail"/>
    <property type="match status" value="1"/>
</dbReference>
<dbReference type="EMBL" id="LJNI01000125">
    <property type="protein sequence ID" value="KPJ71444.1"/>
    <property type="molecule type" value="Genomic_DNA"/>
</dbReference>
<dbReference type="Proteomes" id="UP000051012">
    <property type="component" value="Unassembled WGS sequence"/>
</dbReference>
<evidence type="ECO:0000313" key="3">
    <source>
        <dbReference type="Proteomes" id="UP000051012"/>
    </source>
</evidence>
<gene>
    <name evidence="2" type="ORF">AMJ52_08555</name>
</gene>
<protein>
    <recommendedName>
        <fullName evidence="1">Secretion system C-terminal sorting domain-containing protein</fullName>
    </recommendedName>
</protein>
<accession>A0A0S7YA08</accession>
<proteinExistence type="predicted"/>
<dbReference type="AlphaFoldDB" id="A0A0S7YA08"/>